<evidence type="ECO:0000313" key="2">
    <source>
        <dbReference type="Proteomes" id="UP001172386"/>
    </source>
</evidence>
<dbReference type="EMBL" id="JAPDRQ010000012">
    <property type="protein sequence ID" value="KAJ9662898.1"/>
    <property type="molecule type" value="Genomic_DNA"/>
</dbReference>
<comment type="caution">
    <text evidence="1">The sequence shown here is derived from an EMBL/GenBank/DDBJ whole genome shotgun (WGS) entry which is preliminary data.</text>
</comment>
<sequence>MKTRSQPFRQQKKQSRLSFQPLPTSSPVKGEYSPAVQDRLANVRYGGSKLTPKRITRSTTHDDVEALPTPEPSSQPQGLPLSSSPLSDAPSTPSADRQASHIAALVAEEQDEDDVVLPSSKRRKFSPRVEDETPTRKSFRLRNLVTPNSDAVESRPTGRLNRVAASSPTRKALSIGSAESSGDEQDAIVTIPVARRRSTKKVEDDPFVIPDDDVVDHRTVSRSGARAMGGRQSRNVENDFVVDDDEVDYVSSDGDEAPARRRRNSFKKKRQRSRQEQDELDDDLKDLQDSNDEEPLAAGRTRGGPVTTQRDWNRQHLEVLKRRRAGERTLRVTDSDDEDGQHSDDDEDGVDLDEIVYSRPSRVPQIIEDDESGTEDEEQEEAPEQLEAEDEDDFVVDDESQAFADHHSSIPLAFTSFASSKPRELFVHIIEWLVKNRIAPAFNRDDELYVLSWNKVNDQIKAQAGSRLISSAWSENFKNAILARPQMQVNHVSEGDDEFFLNCDACNKTNHPARYEFKFAGHAYHKDTLEPIDEDADSDIDEEDDEEGDDEANDKASYDQQGHLLPSTHKTFNLGRFCAANAEMGHKLTHWKYHLNESLLAYLEEQGVLSVEAIVAREKLNKKKREKEAESIVDQMQETGIIEEMWRGLQDDLEDARFGMEDHIAKGGRRNKNRIGKVRINRGNGRIEEWSEGGRVKLLMPSDSEGE</sequence>
<protein>
    <submittedName>
        <fullName evidence="1">Uncharacterized protein</fullName>
    </submittedName>
</protein>
<gene>
    <name evidence="1" type="ORF">H2198_001126</name>
</gene>
<accession>A0ACC3AIF2</accession>
<keyword evidence="2" id="KW-1185">Reference proteome</keyword>
<organism evidence="1 2">
    <name type="scientific">Neophaeococcomyces mojaviensis</name>
    <dbReference type="NCBI Taxonomy" id="3383035"/>
    <lineage>
        <taxon>Eukaryota</taxon>
        <taxon>Fungi</taxon>
        <taxon>Dikarya</taxon>
        <taxon>Ascomycota</taxon>
        <taxon>Pezizomycotina</taxon>
        <taxon>Eurotiomycetes</taxon>
        <taxon>Chaetothyriomycetidae</taxon>
        <taxon>Chaetothyriales</taxon>
        <taxon>Chaetothyriales incertae sedis</taxon>
        <taxon>Neophaeococcomyces</taxon>
    </lineage>
</organism>
<proteinExistence type="predicted"/>
<evidence type="ECO:0000313" key="1">
    <source>
        <dbReference type="EMBL" id="KAJ9662898.1"/>
    </source>
</evidence>
<reference evidence="1" key="1">
    <citation type="submission" date="2022-10" db="EMBL/GenBank/DDBJ databases">
        <title>Culturing micro-colonial fungi from biological soil crusts in the Mojave desert and describing Neophaeococcomyces mojavensis, and introducing the new genera and species Taxawa tesnikishii.</title>
        <authorList>
            <person name="Kurbessoian T."/>
            <person name="Stajich J.E."/>
        </authorList>
    </citation>
    <scope>NUCLEOTIDE SEQUENCE</scope>
    <source>
        <strain evidence="1">JES_112</strain>
    </source>
</reference>
<dbReference type="Proteomes" id="UP001172386">
    <property type="component" value="Unassembled WGS sequence"/>
</dbReference>
<name>A0ACC3AIF2_9EURO</name>